<evidence type="ECO:0000256" key="1">
    <source>
        <dbReference type="SAM" id="MobiDB-lite"/>
    </source>
</evidence>
<evidence type="ECO:0000313" key="3">
    <source>
        <dbReference type="Proteomes" id="UP000652219"/>
    </source>
</evidence>
<dbReference type="AlphaFoldDB" id="A0A8H6JS11"/>
<feature type="region of interest" description="Disordered" evidence="1">
    <location>
        <begin position="1"/>
        <end position="38"/>
    </location>
</feature>
<comment type="caution">
    <text evidence="2">The sequence shown here is derived from an EMBL/GenBank/DDBJ whole genome shotgun (WGS) entry which is preliminary data.</text>
</comment>
<organism evidence="2 3">
    <name type="scientific">Colletotrichum sojae</name>
    <dbReference type="NCBI Taxonomy" id="2175907"/>
    <lineage>
        <taxon>Eukaryota</taxon>
        <taxon>Fungi</taxon>
        <taxon>Dikarya</taxon>
        <taxon>Ascomycota</taxon>
        <taxon>Pezizomycotina</taxon>
        <taxon>Sordariomycetes</taxon>
        <taxon>Hypocreomycetidae</taxon>
        <taxon>Glomerellales</taxon>
        <taxon>Glomerellaceae</taxon>
        <taxon>Colletotrichum</taxon>
        <taxon>Colletotrichum orchidearum species complex</taxon>
    </lineage>
</organism>
<keyword evidence="3" id="KW-1185">Reference proteome</keyword>
<feature type="region of interest" description="Disordered" evidence="1">
    <location>
        <begin position="288"/>
        <end position="310"/>
    </location>
</feature>
<gene>
    <name evidence="2" type="ORF">CSOJ01_02341</name>
</gene>
<protein>
    <submittedName>
        <fullName evidence="2">Uncharacterized protein</fullName>
    </submittedName>
</protein>
<feature type="compositionally biased region" description="Basic and acidic residues" evidence="1">
    <location>
        <begin position="298"/>
        <end position="310"/>
    </location>
</feature>
<sequence length="310" mass="33340">MRIKGYAVRKKDMEPGQAAAADRDSSHHGGIRESRGPAFIHRSTPSPRLAHGVAVGLVWAALLSIPHWDVCNCRYAAQTSSTTVFLCISCSPEEAIMSFAAPDAYPALPCLAGQMSLRSPSTAYAVYVFILRDAPGYRSYPSVISIIGRIPQMRTLAYYAWPTLLSHDPLPNPCSADAPAQRSPRRNTMLPVSRVSIVVAEQAPAAEPVCDSFVCEVALKHGMAVANLRLNVVSTGLLSLTYPNDTSAPAESPCRARTASKWGASAFESSTANLDSEATAAASLADLCHHPKSSSPTRRIDHDIRADPWR</sequence>
<dbReference type="EMBL" id="WIGN01000020">
    <property type="protein sequence ID" value="KAF6817631.1"/>
    <property type="molecule type" value="Genomic_DNA"/>
</dbReference>
<name>A0A8H6JS11_9PEZI</name>
<proteinExistence type="predicted"/>
<evidence type="ECO:0000313" key="2">
    <source>
        <dbReference type="EMBL" id="KAF6817631.1"/>
    </source>
</evidence>
<reference evidence="2 3" key="1">
    <citation type="journal article" date="2020" name="Phytopathology">
        <title>Genome Sequence Resources of Colletotrichum truncatum, C. plurivorum, C. musicola, and C. sojae: Four Species Pathogenic to Soybean (Glycine max).</title>
        <authorList>
            <person name="Rogerio F."/>
            <person name="Boufleur T.R."/>
            <person name="Ciampi-Guillardi M."/>
            <person name="Sukno S.A."/>
            <person name="Thon M.R."/>
            <person name="Massola Junior N.S."/>
            <person name="Baroncelli R."/>
        </authorList>
    </citation>
    <scope>NUCLEOTIDE SEQUENCE [LARGE SCALE GENOMIC DNA]</scope>
    <source>
        <strain evidence="2 3">LFN0009</strain>
    </source>
</reference>
<dbReference type="Proteomes" id="UP000652219">
    <property type="component" value="Unassembled WGS sequence"/>
</dbReference>
<feature type="compositionally biased region" description="Basic and acidic residues" evidence="1">
    <location>
        <begin position="21"/>
        <end position="35"/>
    </location>
</feature>
<accession>A0A8H6JS11</accession>